<keyword evidence="2 5" id="KW-0540">Nuclease</keyword>
<dbReference type="NCBIfam" id="TIGR00237">
    <property type="entry name" value="xseA"/>
    <property type="match status" value="1"/>
</dbReference>
<reference evidence="9 10" key="1">
    <citation type="submission" date="2020-10" db="EMBL/GenBank/DDBJ databases">
        <title>Campylobacter and Helicobacter PacBio genomes.</title>
        <authorList>
            <person name="Lane C."/>
        </authorList>
    </citation>
    <scope>NUCLEOTIDE SEQUENCE [LARGE SCALE GENOMIC DNA]</scope>
    <source>
        <strain evidence="9 10">2016D-0077</strain>
    </source>
</reference>
<dbReference type="CDD" id="cd04489">
    <property type="entry name" value="ExoVII_LU_OBF"/>
    <property type="match status" value="1"/>
</dbReference>
<dbReference type="GO" id="GO:0006308">
    <property type="term" value="P:DNA catabolic process"/>
    <property type="evidence" value="ECO:0007669"/>
    <property type="project" value="UniProtKB-UniRule"/>
</dbReference>
<proteinExistence type="inferred from homology"/>
<dbReference type="PANTHER" id="PTHR30008">
    <property type="entry name" value="EXODEOXYRIBONUCLEASE 7 LARGE SUBUNIT"/>
    <property type="match status" value="1"/>
</dbReference>
<evidence type="ECO:0000259" key="7">
    <source>
        <dbReference type="Pfam" id="PF02601"/>
    </source>
</evidence>
<dbReference type="Proteomes" id="UP000594749">
    <property type="component" value="Chromosome"/>
</dbReference>
<dbReference type="HAMAP" id="MF_00378">
    <property type="entry name" value="Exonuc_7_L"/>
    <property type="match status" value="1"/>
</dbReference>
<comment type="subunit">
    <text evidence="5">Heterooligomer composed of large and small subunits.</text>
</comment>
<keyword evidence="3 5" id="KW-0378">Hydrolase</keyword>
<dbReference type="EC" id="3.1.11.6" evidence="5"/>
<keyword evidence="1 5" id="KW-0963">Cytoplasm</keyword>
<evidence type="ECO:0000259" key="8">
    <source>
        <dbReference type="Pfam" id="PF13742"/>
    </source>
</evidence>
<protein>
    <recommendedName>
        <fullName evidence="5">Exodeoxyribonuclease 7 large subunit</fullName>
        <ecNumber evidence="5">3.1.11.6</ecNumber>
    </recommendedName>
    <alternativeName>
        <fullName evidence="5">Exodeoxyribonuclease VII large subunit</fullName>
        <shortName evidence="5">Exonuclease VII large subunit</shortName>
    </alternativeName>
</protein>
<dbReference type="GO" id="GO:0003676">
    <property type="term" value="F:nucleic acid binding"/>
    <property type="evidence" value="ECO:0007669"/>
    <property type="project" value="InterPro"/>
</dbReference>
<evidence type="ECO:0000256" key="4">
    <source>
        <dbReference type="ARBA" id="ARBA00022839"/>
    </source>
</evidence>
<dbReference type="AlphaFoldDB" id="A0A7M1LGN3"/>
<dbReference type="GO" id="GO:0008855">
    <property type="term" value="F:exodeoxyribonuclease VII activity"/>
    <property type="evidence" value="ECO:0007669"/>
    <property type="project" value="UniProtKB-UniRule"/>
</dbReference>
<dbReference type="Pfam" id="PF02601">
    <property type="entry name" value="Exonuc_VII_L"/>
    <property type="match status" value="1"/>
</dbReference>
<organism evidence="9 10">
    <name type="scientific">Campylobacter corcagiensis</name>
    <dbReference type="NCBI Taxonomy" id="1448857"/>
    <lineage>
        <taxon>Bacteria</taxon>
        <taxon>Pseudomonadati</taxon>
        <taxon>Campylobacterota</taxon>
        <taxon>Epsilonproteobacteria</taxon>
        <taxon>Campylobacterales</taxon>
        <taxon>Campylobacteraceae</taxon>
        <taxon>Campylobacter</taxon>
    </lineage>
</organism>
<comment type="similarity">
    <text evidence="5 6">Belongs to the XseA family.</text>
</comment>
<gene>
    <name evidence="5" type="primary">xseA</name>
    <name evidence="9" type="ORF">IMC76_02585</name>
</gene>
<evidence type="ECO:0000256" key="2">
    <source>
        <dbReference type="ARBA" id="ARBA00022722"/>
    </source>
</evidence>
<dbReference type="GO" id="GO:0009318">
    <property type="term" value="C:exodeoxyribonuclease VII complex"/>
    <property type="evidence" value="ECO:0007669"/>
    <property type="project" value="UniProtKB-UniRule"/>
</dbReference>
<dbReference type="Pfam" id="PF13742">
    <property type="entry name" value="tRNA_anti_2"/>
    <property type="match status" value="1"/>
</dbReference>
<comment type="catalytic activity">
    <reaction evidence="5 6">
        <text>Exonucleolytic cleavage in either 5'- to 3'- or 3'- to 5'-direction to yield nucleoside 5'-phosphates.</text>
        <dbReference type="EC" id="3.1.11.6"/>
    </reaction>
</comment>
<sequence length="388" mass="43133">MSLSVSELNEQAKTLLELNFADVAVKGEISRLTKNQSSGHWYFTLKDSKASICAAMFRFANQKVKFELKDGMAVVASGKVSIYSPSGSYQLIVNAIRPEGDGELELAFKQLKAKLEAEGLFDHKKPLPSFPKKVAIITSATSAAFADIVRTAQSRGFGCKFYLYNSLMQGDSAAYSVINALKKADTKGYDAIIIARGGGSREDLWCFNDEDLARAIFAAKTPIISAIGHEIDFSISDFVADHRSLTPTAAIVDLLPDSMQLMQYLDMKEAEIRKVLDLKILERNSLLKNLNLTLKSRAVNSKIEINLANLRNFESKFKNLLEHKFSKFDQILRLKGAILEEKKSYYELTKNFVQIQKDSVSVNLASLKIGDNITIYSQDSKKQAIIKG</sequence>
<comment type="function">
    <text evidence="5">Bidirectionally degrades single-stranded DNA into large acid-insoluble oligonucleotides, which are then degraded further into small acid-soluble oligonucleotides.</text>
</comment>
<dbReference type="RefSeq" id="WP_025802567.1">
    <property type="nucleotide sequence ID" value="NZ_CP053842.1"/>
</dbReference>
<evidence type="ECO:0000256" key="1">
    <source>
        <dbReference type="ARBA" id="ARBA00022490"/>
    </source>
</evidence>
<dbReference type="EMBL" id="CP063078">
    <property type="protein sequence ID" value="QOQ87718.1"/>
    <property type="molecule type" value="Genomic_DNA"/>
</dbReference>
<evidence type="ECO:0000313" key="10">
    <source>
        <dbReference type="Proteomes" id="UP000594749"/>
    </source>
</evidence>
<dbReference type="OrthoDB" id="9802795at2"/>
<dbReference type="InterPro" id="IPR025824">
    <property type="entry name" value="OB-fold_nuc-bd_dom"/>
</dbReference>
<feature type="domain" description="Exonuclease VII large subunit C-terminal" evidence="7">
    <location>
        <begin position="122"/>
        <end position="350"/>
    </location>
</feature>
<dbReference type="GO" id="GO:0005737">
    <property type="term" value="C:cytoplasm"/>
    <property type="evidence" value="ECO:0007669"/>
    <property type="project" value="UniProtKB-SubCell"/>
</dbReference>
<evidence type="ECO:0000256" key="6">
    <source>
        <dbReference type="RuleBase" id="RU004355"/>
    </source>
</evidence>
<evidence type="ECO:0000256" key="5">
    <source>
        <dbReference type="HAMAP-Rule" id="MF_00378"/>
    </source>
</evidence>
<accession>A0A7M1LGN3</accession>
<comment type="subcellular location">
    <subcellularLocation>
        <location evidence="5 6">Cytoplasm</location>
    </subcellularLocation>
</comment>
<dbReference type="InterPro" id="IPR020579">
    <property type="entry name" value="Exonuc_VII_lsu_C"/>
</dbReference>
<name>A0A7M1LGN3_9BACT</name>
<evidence type="ECO:0000313" key="9">
    <source>
        <dbReference type="EMBL" id="QOQ87718.1"/>
    </source>
</evidence>
<keyword evidence="4 5" id="KW-0269">Exonuclease</keyword>
<evidence type="ECO:0000256" key="3">
    <source>
        <dbReference type="ARBA" id="ARBA00022801"/>
    </source>
</evidence>
<dbReference type="PANTHER" id="PTHR30008:SF0">
    <property type="entry name" value="EXODEOXYRIBONUCLEASE 7 LARGE SUBUNIT"/>
    <property type="match status" value="1"/>
</dbReference>
<dbReference type="InterPro" id="IPR003753">
    <property type="entry name" value="Exonuc_VII_L"/>
</dbReference>
<keyword evidence="10" id="KW-1185">Reference proteome</keyword>
<feature type="domain" description="OB-fold nucleic acid binding" evidence="8">
    <location>
        <begin position="3"/>
        <end position="97"/>
    </location>
</feature>